<reference evidence="1" key="1">
    <citation type="submission" date="2023-11" db="EMBL/GenBank/DDBJ databases">
        <authorList>
            <person name="Poullet M."/>
        </authorList>
    </citation>
    <scope>NUCLEOTIDE SEQUENCE</scope>
    <source>
        <strain evidence="1">E1834</strain>
    </source>
</reference>
<sequence>MRSGLKNILLFLQNGTKYKLLMHGHEEIPSTTSTTKITTTTKTTAGTTTTTKTTENQMETTTRGEPSSPSLPSNNKTFIIVIVVSIVIFIVTFIVLLLCLSLCCKKSEKNQTVKMATARSTDSYMIADRGKPKLEASPTYDDTPTQVTYATDLQVKKYVSSTNIGEGTTVVGKQTVNDTMDDKRMSTKVEERSKGESTFE</sequence>
<protein>
    <submittedName>
        <fullName evidence="1">Uncharacterized protein</fullName>
    </submittedName>
</protein>
<proteinExistence type="predicted"/>
<keyword evidence="2" id="KW-1185">Reference proteome</keyword>
<name>A0ACB0ZG90_MELEN</name>
<comment type="caution">
    <text evidence="1">The sequence shown here is derived from an EMBL/GenBank/DDBJ whole genome shotgun (WGS) entry which is preliminary data.</text>
</comment>
<dbReference type="Proteomes" id="UP001497535">
    <property type="component" value="Unassembled WGS sequence"/>
</dbReference>
<evidence type="ECO:0000313" key="2">
    <source>
        <dbReference type="Proteomes" id="UP001497535"/>
    </source>
</evidence>
<dbReference type="EMBL" id="CAVMJV010000035">
    <property type="protein sequence ID" value="CAK5078072.1"/>
    <property type="molecule type" value="Genomic_DNA"/>
</dbReference>
<accession>A0ACB0ZG90</accession>
<evidence type="ECO:0000313" key="1">
    <source>
        <dbReference type="EMBL" id="CAK5078072.1"/>
    </source>
</evidence>
<gene>
    <name evidence="1" type="ORF">MENTE1834_LOCUS25110</name>
</gene>
<organism evidence="1 2">
    <name type="scientific">Meloidogyne enterolobii</name>
    <name type="common">Root-knot nematode worm</name>
    <name type="synonym">Meloidogyne mayaguensis</name>
    <dbReference type="NCBI Taxonomy" id="390850"/>
    <lineage>
        <taxon>Eukaryota</taxon>
        <taxon>Metazoa</taxon>
        <taxon>Ecdysozoa</taxon>
        <taxon>Nematoda</taxon>
        <taxon>Chromadorea</taxon>
        <taxon>Rhabditida</taxon>
        <taxon>Tylenchina</taxon>
        <taxon>Tylenchomorpha</taxon>
        <taxon>Tylenchoidea</taxon>
        <taxon>Meloidogynidae</taxon>
        <taxon>Meloidogyninae</taxon>
        <taxon>Meloidogyne</taxon>
    </lineage>
</organism>